<accession>A0A1H3ZUM6</accession>
<gene>
    <name evidence="7" type="ORF">SAMN05421540_104216</name>
</gene>
<keyword evidence="3" id="KW-0731">Sigma factor</keyword>
<dbReference type="AlphaFoldDB" id="A0A1H3ZUM6"/>
<dbReference type="SUPFAM" id="SSF88659">
    <property type="entry name" value="Sigma3 and sigma4 domains of RNA polymerase sigma factors"/>
    <property type="match status" value="1"/>
</dbReference>
<evidence type="ECO:0000256" key="1">
    <source>
        <dbReference type="ARBA" id="ARBA00010641"/>
    </source>
</evidence>
<dbReference type="Proteomes" id="UP000198820">
    <property type="component" value="Unassembled WGS sequence"/>
</dbReference>
<reference evidence="7 8" key="1">
    <citation type="submission" date="2016-10" db="EMBL/GenBank/DDBJ databases">
        <authorList>
            <person name="de Groot N.N."/>
        </authorList>
    </citation>
    <scope>NUCLEOTIDE SEQUENCE [LARGE SCALE GENOMIC DNA]</scope>
    <source>
        <strain evidence="7 8">DSM 23581</strain>
    </source>
</reference>
<dbReference type="GO" id="GO:0016987">
    <property type="term" value="F:sigma factor activity"/>
    <property type="evidence" value="ECO:0007669"/>
    <property type="project" value="UniProtKB-KW"/>
</dbReference>
<name>A0A1H3ZUM6_9FLAO</name>
<dbReference type="STRING" id="908615.SAMN05421540_104216"/>
<dbReference type="Pfam" id="PF08281">
    <property type="entry name" value="Sigma70_r4_2"/>
    <property type="match status" value="1"/>
</dbReference>
<dbReference type="InterPro" id="IPR013325">
    <property type="entry name" value="RNA_pol_sigma_r2"/>
</dbReference>
<comment type="similarity">
    <text evidence="1">Belongs to the sigma-70 factor family. ECF subfamily.</text>
</comment>
<dbReference type="GO" id="GO:0003677">
    <property type="term" value="F:DNA binding"/>
    <property type="evidence" value="ECO:0007669"/>
    <property type="project" value="InterPro"/>
</dbReference>
<dbReference type="GO" id="GO:0006352">
    <property type="term" value="P:DNA-templated transcription initiation"/>
    <property type="evidence" value="ECO:0007669"/>
    <property type="project" value="InterPro"/>
</dbReference>
<evidence type="ECO:0000256" key="2">
    <source>
        <dbReference type="ARBA" id="ARBA00023015"/>
    </source>
</evidence>
<dbReference type="EMBL" id="FNQF01000004">
    <property type="protein sequence ID" value="SEA27417.1"/>
    <property type="molecule type" value="Genomic_DNA"/>
</dbReference>
<dbReference type="InterPro" id="IPR013324">
    <property type="entry name" value="RNA_pol_sigma_r3/r4-like"/>
</dbReference>
<evidence type="ECO:0000313" key="8">
    <source>
        <dbReference type="Proteomes" id="UP000198820"/>
    </source>
</evidence>
<evidence type="ECO:0000259" key="5">
    <source>
        <dbReference type="Pfam" id="PF04542"/>
    </source>
</evidence>
<organism evidence="7 8">
    <name type="scientific">Psychroflexus halocasei</name>
    <dbReference type="NCBI Taxonomy" id="908615"/>
    <lineage>
        <taxon>Bacteria</taxon>
        <taxon>Pseudomonadati</taxon>
        <taxon>Bacteroidota</taxon>
        <taxon>Flavobacteriia</taxon>
        <taxon>Flavobacteriales</taxon>
        <taxon>Flavobacteriaceae</taxon>
        <taxon>Psychroflexus</taxon>
    </lineage>
</organism>
<dbReference type="SUPFAM" id="SSF88946">
    <property type="entry name" value="Sigma2 domain of RNA polymerase sigma factors"/>
    <property type="match status" value="1"/>
</dbReference>
<dbReference type="InterPro" id="IPR036388">
    <property type="entry name" value="WH-like_DNA-bd_sf"/>
</dbReference>
<dbReference type="Gene3D" id="1.10.1740.10">
    <property type="match status" value="1"/>
</dbReference>
<dbReference type="InterPro" id="IPR014284">
    <property type="entry name" value="RNA_pol_sigma-70_dom"/>
</dbReference>
<dbReference type="InterPro" id="IPR007627">
    <property type="entry name" value="RNA_pol_sigma70_r2"/>
</dbReference>
<keyword evidence="8" id="KW-1185">Reference proteome</keyword>
<evidence type="ECO:0000259" key="6">
    <source>
        <dbReference type="Pfam" id="PF08281"/>
    </source>
</evidence>
<evidence type="ECO:0000313" key="7">
    <source>
        <dbReference type="EMBL" id="SEA27417.1"/>
    </source>
</evidence>
<sequence length="180" mass="21262">MASDEINIKKAKEGHQTAFKKLLDKYWDSVYAFQLKRTQNVYDTEEICIQTFSRAFDKLDQYQEQYNFKTWLLTISKNIQIDLHRKKNIKTSDIDADNAYQIADIEPTVEDKIITEQNLSKLLGHIKTLKPHYQEVIHLRYFKELSYKAIAEELNQPINNIKVKLLRAKKLLAESIKKVE</sequence>
<proteinExistence type="inferred from homology"/>
<dbReference type="PANTHER" id="PTHR43133">
    <property type="entry name" value="RNA POLYMERASE ECF-TYPE SIGMA FACTO"/>
    <property type="match status" value="1"/>
</dbReference>
<protein>
    <submittedName>
        <fullName evidence="7">RNA polymerase sigma-70 factor, ECF subfamily</fullName>
    </submittedName>
</protein>
<dbReference type="PANTHER" id="PTHR43133:SF51">
    <property type="entry name" value="RNA POLYMERASE SIGMA FACTOR"/>
    <property type="match status" value="1"/>
</dbReference>
<dbReference type="CDD" id="cd06171">
    <property type="entry name" value="Sigma70_r4"/>
    <property type="match status" value="1"/>
</dbReference>
<keyword evidence="2" id="KW-0805">Transcription regulation</keyword>
<keyword evidence="4" id="KW-0804">Transcription</keyword>
<feature type="domain" description="RNA polymerase sigma factor 70 region 4 type 2" evidence="6">
    <location>
        <begin position="126"/>
        <end position="172"/>
    </location>
</feature>
<dbReference type="InterPro" id="IPR039425">
    <property type="entry name" value="RNA_pol_sigma-70-like"/>
</dbReference>
<evidence type="ECO:0000256" key="3">
    <source>
        <dbReference type="ARBA" id="ARBA00023082"/>
    </source>
</evidence>
<dbReference type="NCBIfam" id="TIGR02937">
    <property type="entry name" value="sigma70-ECF"/>
    <property type="match status" value="1"/>
</dbReference>
<evidence type="ECO:0000256" key="4">
    <source>
        <dbReference type="ARBA" id="ARBA00023163"/>
    </source>
</evidence>
<dbReference type="RefSeq" id="WP_093241967.1">
    <property type="nucleotide sequence ID" value="NZ_FNQF01000004.1"/>
</dbReference>
<dbReference type="Gene3D" id="1.10.10.10">
    <property type="entry name" value="Winged helix-like DNA-binding domain superfamily/Winged helix DNA-binding domain"/>
    <property type="match status" value="1"/>
</dbReference>
<dbReference type="InterPro" id="IPR013249">
    <property type="entry name" value="RNA_pol_sigma70_r4_t2"/>
</dbReference>
<feature type="domain" description="RNA polymerase sigma-70 region 2" evidence="5">
    <location>
        <begin position="24"/>
        <end position="88"/>
    </location>
</feature>
<dbReference type="Pfam" id="PF04542">
    <property type="entry name" value="Sigma70_r2"/>
    <property type="match status" value="1"/>
</dbReference>